<sequence length="318" mass="36114">MNVIGLDISKDTIDVTLITAKGEIDYIKIGNSHEGFEKLIGWIKTKRVRKIAISMEATGVYYEKAAEHLSAVYTVYVINPLKIKDYAKSQFSHTKTDKADSKLIADYTKRHLDKLKSFSPSENPTLYKLINLLQQLKQQKHESQNRLHAAKDPFIRSTHESIILLLSKKIDETSKRIDSVIKQQKSLNAEYKNLQTIPAIGKDTAAILLRHLTDKTFETANQFVSFAGLSPKIEQSGTSVNKKGRLSRYGHRQLKRALFMPALVAYRINAFPQLVKNLEAAKKPKMVVIVALMRKLAKIAFYIHKAKTPFNKARHQTV</sequence>
<evidence type="ECO:0000259" key="2">
    <source>
        <dbReference type="Pfam" id="PF02371"/>
    </source>
</evidence>
<evidence type="ECO:0000259" key="1">
    <source>
        <dbReference type="Pfam" id="PF01548"/>
    </source>
</evidence>
<dbReference type="InterPro" id="IPR047650">
    <property type="entry name" value="Transpos_IS110"/>
</dbReference>
<keyword evidence="4" id="KW-1185">Reference proteome</keyword>
<feature type="domain" description="Transposase IS116/IS110/IS902 C-terminal" evidence="2">
    <location>
        <begin position="192"/>
        <end position="269"/>
    </location>
</feature>
<proteinExistence type="predicted"/>
<dbReference type="InterPro" id="IPR003346">
    <property type="entry name" value="Transposase_20"/>
</dbReference>
<accession>A0A2P7U1P5</accession>
<evidence type="ECO:0000313" key="3">
    <source>
        <dbReference type="EMBL" id="PSJ80902.1"/>
    </source>
</evidence>
<organism evidence="3 4">
    <name type="scientific">Neisseria iguanae</name>
    <dbReference type="NCBI Taxonomy" id="90242"/>
    <lineage>
        <taxon>Bacteria</taxon>
        <taxon>Pseudomonadati</taxon>
        <taxon>Pseudomonadota</taxon>
        <taxon>Betaproteobacteria</taxon>
        <taxon>Neisseriales</taxon>
        <taxon>Neisseriaceae</taxon>
        <taxon>Neisseria</taxon>
    </lineage>
</organism>
<name>A0A2P7U1P5_9NEIS</name>
<dbReference type="Pfam" id="PF01548">
    <property type="entry name" value="DEDD_Tnp_IS110"/>
    <property type="match status" value="1"/>
</dbReference>
<reference evidence="3 4" key="1">
    <citation type="submission" date="2018-03" db="EMBL/GenBank/DDBJ databases">
        <title>Neisseria weixii sp. nov., isolated from the intestinal contents of Tibetan Plateau pika (Ochotona curzoniae) in Yushu, Qinghai Province, China.</title>
        <authorList>
            <person name="Gui Z."/>
        </authorList>
    </citation>
    <scope>NUCLEOTIDE SEQUENCE [LARGE SCALE GENOMIC DNA]</scope>
    <source>
        <strain evidence="3 4">ATCC 51483</strain>
    </source>
</reference>
<dbReference type="InterPro" id="IPR002525">
    <property type="entry name" value="Transp_IS110-like_N"/>
</dbReference>
<gene>
    <name evidence="3" type="ORF">C7N83_03755</name>
</gene>
<dbReference type="PANTHER" id="PTHR33055">
    <property type="entry name" value="TRANSPOSASE FOR INSERTION SEQUENCE ELEMENT IS1111A"/>
    <property type="match status" value="1"/>
</dbReference>
<comment type="caution">
    <text evidence="3">The sequence shown here is derived from an EMBL/GenBank/DDBJ whole genome shotgun (WGS) entry which is preliminary data.</text>
</comment>
<protein>
    <submittedName>
        <fullName evidence="3">IS110 family transposase</fullName>
    </submittedName>
</protein>
<dbReference type="GO" id="GO:0003677">
    <property type="term" value="F:DNA binding"/>
    <property type="evidence" value="ECO:0007669"/>
    <property type="project" value="InterPro"/>
</dbReference>
<dbReference type="OrthoDB" id="8601826at2"/>
<dbReference type="EMBL" id="PXYY01000013">
    <property type="protein sequence ID" value="PSJ80902.1"/>
    <property type="molecule type" value="Genomic_DNA"/>
</dbReference>
<dbReference type="NCBIfam" id="NF033542">
    <property type="entry name" value="transpos_IS110"/>
    <property type="match status" value="1"/>
</dbReference>
<dbReference type="RefSeq" id="WP_106740742.1">
    <property type="nucleotide sequence ID" value="NZ_PXYY01000013.1"/>
</dbReference>
<dbReference type="GO" id="GO:0004803">
    <property type="term" value="F:transposase activity"/>
    <property type="evidence" value="ECO:0007669"/>
    <property type="project" value="InterPro"/>
</dbReference>
<feature type="domain" description="Transposase IS110-like N-terminal" evidence="1">
    <location>
        <begin position="4"/>
        <end position="149"/>
    </location>
</feature>
<dbReference type="PANTHER" id="PTHR33055:SF3">
    <property type="entry name" value="PUTATIVE TRANSPOSASE FOR IS117-RELATED"/>
    <property type="match status" value="1"/>
</dbReference>
<dbReference type="Pfam" id="PF02371">
    <property type="entry name" value="Transposase_20"/>
    <property type="match status" value="1"/>
</dbReference>
<dbReference type="AlphaFoldDB" id="A0A2P7U1P5"/>
<evidence type="ECO:0000313" key="4">
    <source>
        <dbReference type="Proteomes" id="UP000241868"/>
    </source>
</evidence>
<dbReference type="Proteomes" id="UP000241868">
    <property type="component" value="Unassembled WGS sequence"/>
</dbReference>
<dbReference type="GO" id="GO:0006313">
    <property type="term" value="P:DNA transposition"/>
    <property type="evidence" value="ECO:0007669"/>
    <property type="project" value="InterPro"/>
</dbReference>